<proteinExistence type="predicted"/>
<evidence type="ECO:0000256" key="2">
    <source>
        <dbReference type="SAM" id="SignalP"/>
    </source>
</evidence>
<dbReference type="AlphaFoldDB" id="A0A7W7FUR2"/>
<protein>
    <submittedName>
        <fullName evidence="4">Pimeloyl-ACP methyl ester carboxylesterase</fullName>
    </submittedName>
</protein>
<dbReference type="SUPFAM" id="SSF53474">
    <property type="entry name" value="alpha/beta-Hydrolases"/>
    <property type="match status" value="1"/>
</dbReference>
<dbReference type="Gene3D" id="3.40.50.1820">
    <property type="entry name" value="alpha/beta hydrolase"/>
    <property type="match status" value="1"/>
</dbReference>
<sequence>MDRRTMLSLGAATAALAMTGEAAASPGPRGPSDAALARSLGGDFRSAHAEVNGTRLHYVIGGSGAPLVLLPGWPQTWWEFHKIMPALARRHTVIAVDLRGMGGSAKPAGGYDKKTMATDIHELIRKLGHQRADVAGHDIGAMVAQSLAAFFPATVRKLALLDVAHPDEDLYQLTLIPRPGQPFFPWWFAFNQAQGLPEQLIAGRSRVLIDHFCDMLLVNRAAINDRDRAIYAHAYATPEAVRAGNGWYQGFTQDIVDEKSHGKLAMPVLGLGAGPNYWFLADHLPRKATDVRVVEIKDSGHYVAEEQPAAVTAELERFFG</sequence>
<feature type="domain" description="AB hydrolase-1" evidence="3">
    <location>
        <begin position="66"/>
        <end position="306"/>
    </location>
</feature>
<dbReference type="GO" id="GO:0016787">
    <property type="term" value="F:hydrolase activity"/>
    <property type="evidence" value="ECO:0007669"/>
    <property type="project" value="UniProtKB-KW"/>
</dbReference>
<organism evidence="4 5">
    <name type="scientific">Crossiella cryophila</name>
    <dbReference type="NCBI Taxonomy" id="43355"/>
    <lineage>
        <taxon>Bacteria</taxon>
        <taxon>Bacillati</taxon>
        <taxon>Actinomycetota</taxon>
        <taxon>Actinomycetes</taxon>
        <taxon>Pseudonocardiales</taxon>
        <taxon>Pseudonocardiaceae</taxon>
        <taxon>Crossiella</taxon>
    </lineage>
</organism>
<dbReference type="EMBL" id="JACHMH010000001">
    <property type="protein sequence ID" value="MBB4678502.1"/>
    <property type="molecule type" value="Genomic_DNA"/>
</dbReference>
<accession>A0A7W7FUR2</accession>
<evidence type="ECO:0000256" key="1">
    <source>
        <dbReference type="ARBA" id="ARBA00022801"/>
    </source>
</evidence>
<dbReference type="PRINTS" id="PR00412">
    <property type="entry name" value="EPOXHYDRLASE"/>
</dbReference>
<feature type="chain" id="PRO_5030659616" evidence="2">
    <location>
        <begin position="25"/>
        <end position="320"/>
    </location>
</feature>
<keyword evidence="1" id="KW-0378">Hydrolase</keyword>
<dbReference type="RefSeq" id="WP_221490014.1">
    <property type="nucleotide sequence ID" value="NZ_BAAAUI010000036.1"/>
</dbReference>
<keyword evidence="2" id="KW-0732">Signal</keyword>
<keyword evidence="5" id="KW-1185">Reference proteome</keyword>
<dbReference type="InterPro" id="IPR029058">
    <property type="entry name" value="AB_hydrolase_fold"/>
</dbReference>
<dbReference type="Pfam" id="PF00561">
    <property type="entry name" value="Abhydrolase_1"/>
    <property type="match status" value="1"/>
</dbReference>
<reference evidence="4 5" key="1">
    <citation type="submission" date="2020-08" db="EMBL/GenBank/DDBJ databases">
        <title>Sequencing the genomes of 1000 actinobacteria strains.</title>
        <authorList>
            <person name="Klenk H.-P."/>
        </authorList>
    </citation>
    <scope>NUCLEOTIDE SEQUENCE [LARGE SCALE GENOMIC DNA]</scope>
    <source>
        <strain evidence="4 5">DSM 44230</strain>
    </source>
</reference>
<evidence type="ECO:0000313" key="5">
    <source>
        <dbReference type="Proteomes" id="UP000533598"/>
    </source>
</evidence>
<dbReference type="InterPro" id="IPR000639">
    <property type="entry name" value="Epox_hydrolase-like"/>
</dbReference>
<dbReference type="InterPro" id="IPR000073">
    <property type="entry name" value="AB_hydrolase_1"/>
</dbReference>
<feature type="signal peptide" evidence="2">
    <location>
        <begin position="1"/>
        <end position="24"/>
    </location>
</feature>
<evidence type="ECO:0000259" key="3">
    <source>
        <dbReference type="Pfam" id="PF00561"/>
    </source>
</evidence>
<dbReference type="PANTHER" id="PTHR43329">
    <property type="entry name" value="EPOXIDE HYDROLASE"/>
    <property type="match status" value="1"/>
</dbReference>
<gene>
    <name evidence="4" type="ORF">HNR67_004620</name>
</gene>
<comment type="caution">
    <text evidence="4">The sequence shown here is derived from an EMBL/GenBank/DDBJ whole genome shotgun (WGS) entry which is preliminary data.</text>
</comment>
<dbReference type="Proteomes" id="UP000533598">
    <property type="component" value="Unassembled WGS sequence"/>
</dbReference>
<name>A0A7W7FUR2_9PSEU</name>
<evidence type="ECO:0000313" key="4">
    <source>
        <dbReference type="EMBL" id="MBB4678502.1"/>
    </source>
</evidence>